<feature type="transmembrane region" description="Helical" evidence="1">
    <location>
        <begin position="54"/>
        <end position="70"/>
    </location>
</feature>
<protein>
    <submittedName>
        <fullName evidence="2">DUF389 domain-containing protein</fullName>
    </submittedName>
</protein>
<feature type="transmembrane region" description="Helical" evidence="1">
    <location>
        <begin position="112"/>
        <end position="134"/>
    </location>
</feature>
<sequence>MSQTNMPARSPRALIMELFGLIKSWFHTLFDLEEGLDREGAVISIRNNRKMQGANAWLLGCSIMIASLGLDLNSPAVIIGAMLVSPLMSPILGIGLGVAINDQYTMFNSLRHFGVAILIALVTSTFYFFVTPFGNVTPEIQGRTSPTFLDGLVAIFGGLAGIISATRKDKSNAIPGVAIATALMPPLCVTGFGIAELFELLIRKGGMSSGLYAQELSRTAGIIFGSFYLFFLNSFFIALTTYLIIRFLRFPLKSYVDAREAYRNRMITAFFSMLVSLPSAFILYRLYQMQQDKQEVTRFVDEYFPEVCINYELTGIDPDTNKLILQLLGRRIPEDSIAHYEQILEEDFDLHKPVRLFPVQAEMSLNDVKSSLQAQRQEVVKMIESERRAATDAMLQAEELKLQLARSRSDSALVEKSLRLAREAFPDEIGGIQYAERTKVLGDSATLNNQHVYLVEWKNRKGTKANKERLEGILKVSTEFDTLQVISY</sequence>
<keyword evidence="3" id="KW-1185">Reference proteome</keyword>
<dbReference type="InterPro" id="IPR005240">
    <property type="entry name" value="DUF389"/>
</dbReference>
<dbReference type="Proteomes" id="UP000321580">
    <property type="component" value="Unassembled WGS sequence"/>
</dbReference>
<proteinExistence type="predicted"/>
<organism evidence="2 3">
    <name type="scientific">Phaeodactylibacter luteus</name>
    <dbReference type="NCBI Taxonomy" id="1564516"/>
    <lineage>
        <taxon>Bacteria</taxon>
        <taxon>Pseudomonadati</taxon>
        <taxon>Bacteroidota</taxon>
        <taxon>Saprospiria</taxon>
        <taxon>Saprospirales</taxon>
        <taxon>Haliscomenobacteraceae</taxon>
        <taxon>Phaeodactylibacter</taxon>
    </lineage>
</organism>
<dbReference type="Pfam" id="PF04087">
    <property type="entry name" value="DUF389"/>
    <property type="match status" value="1"/>
</dbReference>
<accession>A0A5C6RHG9</accession>
<keyword evidence="1" id="KW-0812">Transmembrane</keyword>
<name>A0A5C6RHG9_9BACT</name>
<feature type="transmembrane region" description="Helical" evidence="1">
    <location>
        <begin position="222"/>
        <end position="245"/>
    </location>
</feature>
<evidence type="ECO:0000313" key="3">
    <source>
        <dbReference type="Proteomes" id="UP000321580"/>
    </source>
</evidence>
<feature type="transmembrane region" description="Helical" evidence="1">
    <location>
        <begin position="266"/>
        <end position="287"/>
    </location>
</feature>
<keyword evidence="1" id="KW-1133">Transmembrane helix</keyword>
<gene>
    <name evidence="2" type="ORF">FRY97_18370</name>
</gene>
<dbReference type="RefSeq" id="WP_147169030.1">
    <property type="nucleotide sequence ID" value="NZ_VOOR01000052.1"/>
</dbReference>
<reference evidence="2 3" key="1">
    <citation type="submission" date="2019-08" db="EMBL/GenBank/DDBJ databases">
        <title>Genome of Phaeodactylibacter luteus.</title>
        <authorList>
            <person name="Bowman J.P."/>
        </authorList>
    </citation>
    <scope>NUCLEOTIDE SEQUENCE [LARGE SCALE GENOMIC DNA]</scope>
    <source>
        <strain evidence="2 3">KCTC 42180</strain>
    </source>
</reference>
<dbReference type="EMBL" id="VOOR01000052">
    <property type="protein sequence ID" value="TXB61597.1"/>
    <property type="molecule type" value="Genomic_DNA"/>
</dbReference>
<evidence type="ECO:0000256" key="1">
    <source>
        <dbReference type="SAM" id="Phobius"/>
    </source>
</evidence>
<feature type="transmembrane region" description="Helical" evidence="1">
    <location>
        <begin position="146"/>
        <end position="165"/>
    </location>
</feature>
<feature type="transmembrane region" description="Helical" evidence="1">
    <location>
        <begin position="76"/>
        <end position="100"/>
    </location>
</feature>
<dbReference type="PANTHER" id="PTHR20992">
    <property type="entry name" value="AT15442P-RELATED"/>
    <property type="match status" value="1"/>
</dbReference>
<dbReference type="PANTHER" id="PTHR20992:SF9">
    <property type="entry name" value="AT15442P-RELATED"/>
    <property type="match status" value="1"/>
</dbReference>
<comment type="caution">
    <text evidence="2">The sequence shown here is derived from an EMBL/GenBank/DDBJ whole genome shotgun (WGS) entry which is preliminary data.</text>
</comment>
<feature type="transmembrane region" description="Helical" evidence="1">
    <location>
        <begin position="177"/>
        <end position="202"/>
    </location>
</feature>
<evidence type="ECO:0000313" key="2">
    <source>
        <dbReference type="EMBL" id="TXB61597.1"/>
    </source>
</evidence>
<dbReference type="AlphaFoldDB" id="A0A5C6RHG9"/>
<dbReference type="OrthoDB" id="9790659at2"/>
<keyword evidence="1" id="KW-0472">Membrane</keyword>